<dbReference type="Pfam" id="PF00857">
    <property type="entry name" value="Isochorismatase"/>
    <property type="match status" value="1"/>
</dbReference>
<dbReference type="PANTHER" id="PTHR47297">
    <property type="match status" value="1"/>
</dbReference>
<dbReference type="GO" id="GO:0008936">
    <property type="term" value="F:nicotinamidase activity"/>
    <property type="evidence" value="ECO:0007669"/>
    <property type="project" value="InterPro"/>
</dbReference>
<dbReference type="EMBL" id="CP096983">
    <property type="protein sequence ID" value="URZ11635.1"/>
    <property type="molecule type" value="Genomic_DNA"/>
</dbReference>
<dbReference type="STRING" id="84029.CROST_03410"/>
<dbReference type="InterPro" id="IPR036380">
    <property type="entry name" value="Isochorismatase-like_sf"/>
</dbReference>
<dbReference type="KEGG" id="crw:CROST_023520"/>
<name>A0A1S8LMV9_9CLOT</name>
<sequence length="216" mass="24509">MSKFEEKILQMEKEIKGNTLKINDLDKNKTALVVVDMVKGFVHKGALSSPRVQGIIKEIVELNYKTLGSKKIFFLDEHTSGSTELKSYEKHCLKDTEEAELIDELKEEKEVNSNIAMIPKNSVNGFHAPGFKLWLEENEAEVENYIICGCEVDICVSNFANTLKTYFNQKDSNKRVIVPSNAVETFDFGTHDGDLMKIISLWEMKSNGIEIVDKII</sequence>
<dbReference type="Proteomes" id="UP000190951">
    <property type="component" value="Chromosome"/>
</dbReference>
<evidence type="ECO:0000313" key="1">
    <source>
        <dbReference type="EMBL" id="URZ11635.1"/>
    </source>
</evidence>
<dbReference type="RefSeq" id="WP_077835386.1">
    <property type="nucleotide sequence ID" value="NZ_CP096983.1"/>
</dbReference>
<dbReference type="InterPro" id="IPR044717">
    <property type="entry name" value="NIC1"/>
</dbReference>
<dbReference type="AlphaFoldDB" id="A0A1S8LMV9"/>
<dbReference type="Gene3D" id="3.40.50.850">
    <property type="entry name" value="Isochorismatase-like"/>
    <property type="match status" value="1"/>
</dbReference>
<dbReference type="SUPFAM" id="SSF52499">
    <property type="entry name" value="Isochorismatase-like hydrolases"/>
    <property type="match status" value="1"/>
</dbReference>
<organism evidence="1 2">
    <name type="scientific">Clostridium felsineum</name>
    <dbReference type="NCBI Taxonomy" id="36839"/>
    <lineage>
        <taxon>Bacteria</taxon>
        <taxon>Bacillati</taxon>
        <taxon>Bacillota</taxon>
        <taxon>Clostridia</taxon>
        <taxon>Eubacteriales</taxon>
        <taxon>Clostridiaceae</taxon>
        <taxon>Clostridium</taxon>
    </lineage>
</organism>
<dbReference type="CDD" id="cd00431">
    <property type="entry name" value="cysteine_hydrolases"/>
    <property type="match status" value="1"/>
</dbReference>
<keyword evidence="2" id="KW-1185">Reference proteome</keyword>
<proteinExistence type="predicted"/>
<gene>
    <name evidence="1" type="ORF">CROST_023520</name>
</gene>
<dbReference type="GO" id="GO:0019365">
    <property type="term" value="P:pyridine nucleotide salvage"/>
    <property type="evidence" value="ECO:0007669"/>
    <property type="project" value="InterPro"/>
</dbReference>
<protein>
    <submittedName>
        <fullName evidence="1">Uncharacterized protein</fullName>
    </submittedName>
</protein>
<evidence type="ECO:0000313" key="2">
    <source>
        <dbReference type="Proteomes" id="UP000190951"/>
    </source>
</evidence>
<accession>A0A1S8LMV9</accession>
<dbReference type="InterPro" id="IPR000868">
    <property type="entry name" value="Isochorismatase-like_dom"/>
</dbReference>
<reference evidence="1 2" key="1">
    <citation type="submission" date="2022-04" db="EMBL/GenBank/DDBJ databases">
        <title>Genome sequence of C. roseum typestrain.</title>
        <authorList>
            <person name="Poehlein A."/>
            <person name="Schoch T."/>
            <person name="Duerre P."/>
            <person name="Daniel R."/>
        </authorList>
    </citation>
    <scope>NUCLEOTIDE SEQUENCE [LARGE SCALE GENOMIC DNA]</scope>
    <source>
        <strain evidence="1 2">DSM 7320</strain>
    </source>
</reference>
<dbReference type="PANTHER" id="PTHR47297:SF2">
    <property type="entry name" value="OS02G0606800 PROTEIN"/>
    <property type="match status" value="1"/>
</dbReference>